<protein>
    <submittedName>
        <fullName evidence="2">Uncharacterized protein</fullName>
    </submittedName>
</protein>
<keyword evidence="3" id="KW-1185">Reference proteome</keyword>
<organism evidence="2 3">
    <name type="scientific">Alicyclobacillus fastidiosus</name>
    <dbReference type="NCBI Taxonomy" id="392011"/>
    <lineage>
        <taxon>Bacteria</taxon>
        <taxon>Bacillati</taxon>
        <taxon>Bacillota</taxon>
        <taxon>Bacilli</taxon>
        <taxon>Bacillales</taxon>
        <taxon>Alicyclobacillaceae</taxon>
        <taxon>Alicyclobacillus</taxon>
    </lineage>
</organism>
<feature type="transmembrane region" description="Helical" evidence="1">
    <location>
        <begin position="5"/>
        <end position="24"/>
    </location>
</feature>
<reference evidence="2 3" key="1">
    <citation type="journal article" date="2024" name="Int. J. Mol. Sci.">
        <title>Exploration of Alicyclobacillus spp. Genome in Search of Antibiotic Resistance.</title>
        <authorList>
            <person name="Bucka-Kolendo J."/>
            <person name="Kiousi D.E."/>
            <person name="Dekowska A."/>
            <person name="Mikolajczuk-Szczyrba A."/>
            <person name="Karadedos D.M."/>
            <person name="Michael P."/>
            <person name="Galanis A."/>
            <person name="Sokolowska B."/>
        </authorList>
    </citation>
    <scope>NUCLEOTIDE SEQUENCE [LARGE SCALE GENOMIC DNA]</scope>
    <source>
        <strain evidence="2 3">KKP 3000</strain>
    </source>
</reference>
<dbReference type="Proteomes" id="UP001579974">
    <property type="component" value="Unassembled WGS sequence"/>
</dbReference>
<sequence>MLKSLWSVLTIWAIIIITTLSYYARYLWLHYEAIYRDNHNIGWGPGGNDQRAEIQLMMPHLQHWAFGAAIATICCAILVVRSYSAKTK</sequence>
<gene>
    <name evidence="2" type="ORF">KKP3000_000426</name>
</gene>
<dbReference type="EMBL" id="JBDXSU010000012">
    <property type="protein sequence ID" value="MFB5191650.1"/>
    <property type="molecule type" value="Genomic_DNA"/>
</dbReference>
<proteinExistence type="predicted"/>
<evidence type="ECO:0000256" key="1">
    <source>
        <dbReference type="SAM" id="Phobius"/>
    </source>
</evidence>
<evidence type="ECO:0000313" key="2">
    <source>
        <dbReference type="EMBL" id="MFB5191650.1"/>
    </source>
</evidence>
<keyword evidence="1" id="KW-0812">Transmembrane</keyword>
<comment type="caution">
    <text evidence="2">The sequence shown here is derived from an EMBL/GenBank/DDBJ whole genome shotgun (WGS) entry which is preliminary data.</text>
</comment>
<evidence type="ECO:0000313" key="3">
    <source>
        <dbReference type="Proteomes" id="UP001579974"/>
    </source>
</evidence>
<dbReference type="RefSeq" id="WP_275473155.1">
    <property type="nucleotide sequence ID" value="NZ_CP162940.1"/>
</dbReference>
<name>A0ABV5AHY2_9BACL</name>
<feature type="transmembrane region" description="Helical" evidence="1">
    <location>
        <begin position="64"/>
        <end position="83"/>
    </location>
</feature>
<keyword evidence="1" id="KW-0472">Membrane</keyword>
<keyword evidence="1" id="KW-1133">Transmembrane helix</keyword>
<accession>A0ABV5AHY2</accession>